<dbReference type="AlphaFoldDB" id="A0A7W7KFM7"/>
<evidence type="ECO:0000256" key="8">
    <source>
        <dbReference type="ARBA" id="ARBA00023065"/>
    </source>
</evidence>
<feature type="transmembrane region" description="Helical" evidence="11">
    <location>
        <begin position="118"/>
        <end position="141"/>
    </location>
</feature>
<feature type="transmembrane region" description="Helical" evidence="11">
    <location>
        <begin position="306"/>
        <end position="325"/>
    </location>
</feature>
<dbReference type="PANTHER" id="PTHR10110">
    <property type="entry name" value="SODIUM/HYDROGEN EXCHANGER"/>
    <property type="match status" value="1"/>
</dbReference>
<comment type="caution">
    <text evidence="13">The sequence shown here is derived from an EMBL/GenBank/DDBJ whole genome shotgun (WGS) entry which is preliminary data.</text>
</comment>
<evidence type="ECO:0000259" key="12">
    <source>
        <dbReference type="Pfam" id="PF00999"/>
    </source>
</evidence>
<keyword evidence="7" id="KW-0915">Sodium</keyword>
<evidence type="ECO:0000256" key="2">
    <source>
        <dbReference type="ARBA" id="ARBA00022448"/>
    </source>
</evidence>
<dbReference type="GO" id="GO:0015386">
    <property type="term" value="F:potassium:proton antiporter activity"/>
    <property type="evidence" value="ECO:0007669"/>
    <property type="project" value="TreeGrafter"/>
</dbReference>
<dbReference type="Gene3D" id="6.10.140.1330">
    <property type="match status" value="1"/>
</dbReference>
<keyword evidence="5 11" id="KW-0812">Transmembrane</keyword>
<evidence type="ECO:0000256" key="7">
    <source>
        <dbReference type="ARBA" id="ARBA00023053"/>
    </source>
</evidence>
<feature type="transmembrane region" description="Helical" evidence="11">
    <location>
        <begin position="372"/>
        <end position="393"/>
    </location>
</feature>
<proteinExistence type="predicted"/>
<evidence type="ECO:0000256" key="3">
    <source>
        <dbReference type="ARBA" id="ARBA00022449"/>
    </source>
</evidence>
<dbReference type="GO" id="GO:0098719">
    <property type="term" value="P:sodium ion import across plasma membrane"/>
    <property type="evidence" value="ECO:0007669"/>
    <property type="project" value="TreeGrafter"/>
</dbReference>
<organism evidence="13 14">
    <name type="scientific">Pseudomonas nitroreducens</name>
    <dbReference type="NCBI Taxonomy" id="46680"/>
    <lineage>
        <taxon>Bacteria</taxon>
        <taxon>Pseudomonadati</taxon>
        <taxon>Pseudomonadota</taxon>
        <taxon>Gammaproteobacteria</taxon>
        <taxon>Pseudomonadales</taxon>
        <taxon>Pseudomonadaceae</taxon>
        <taxon>Pseudomonas</taxon>
    </lineage>
</organism>
<evidence type="ECO:0000256" key="5">
    <source>
        <dbReference type="ARBA" id="ARBA00022692"/>
    </source>
</evidence>
<accession>A0A7W7KFM7</accession>
<evidence type="ECO:0000313" key="14">
    <source>
        <dbReference type="Proteomes" id="UP000566995"/>
    </source>
</evidence>
<name>A0A7W7KFM7_PSENT</name>
<keyword evidence="3" id="KW-0050">Antiport</keyword>
<evidence type="ECO:0000256" key="9">
    <source>
        <dbReference type="ARBA" id="ARBA00023136"/>
    </source>
</evidence>
<keyword evidence="6 11" id="KW-1133">Transmembrane helix</keyword>
<reference evidence="13 14" key="1">
    <citation type="submission" date="2020-08" db="EMBL/GenBank/DDBJ databases">
        <title>Functional genomics of gut bacteria from endangered species of beetles.</title>
        <authorList>
            <person name="Carlos-Shanley C."/>
        </authorList>
    </citation>
    <scope>NUCLEOTIDE SEQUENCE [LARGE SCALE GENOMIC DNA]</scope>
    <source>
        <strain evidence="13 14">S00179</strain>
    </source>
</reference>
<comment type="subcellular location">
    <subcellularLocation>
        <location evidence="1">Cell membrane</location>
        <topology evidence="1">Multi-pass membrane protein</topology>
    </subcellularLocation>
</comment>
<feature type="transmembrane region" description="Helical" evidence="11">
    <location>
        <begin position="182"/>
        <end position="207"/>
    </location>
</feature>
<dbReference type="Proteomes" id="UP000566995">
    <property type="component" value="Unassembled WGS sequence"/>
</dbReference>
<sequence length="446" mass="48913">MLTAAVLVFMLTAAGMMVQERLKFPVPMTIIALVIGGKLIFGASVVGISDQQYDHILLMLLPLLILSDALHLKLQDLKDNAFSLAYLAIIAVAASVAICVVASPWILPHYQLALPALVALYCMLMATDPIAVAAVFGNFRIPHQLKTLAEGESLLNDATAIILFSIAVSYMTPGADTRPLSIAGSASMVILGALFSGAFVGLVGLYIMSLTKNPMIETCLLLVIGFASFLVAEHFHWSGILSTIVSALISNEIIVRRIARDDVVIDEYDQVSRHQMKPKKSRSKLLSQFNEAVVDKQNHEMILQNIGVLATFGLTILFISMADLISLDMMLHYWKEILAVFVATVIARALIMGNLMWLAGKKPCQQPIKKHWWAVISAAGVKGGVSILMLHMLPKHFEHKELFEAVVIGNILLSTYLLPLVLTVMIKCFSRKFEEELALEEGQPQH</sequence>
<keyword evidence="9 11" id="KW-0472">Membrane</keyword>
<dbReference type="InterPro" id="IPR018422">
    <property type="entry name" value="Cation/H_exchanger_CPA1"/>
</dbReference>
<feature type="transmembrane region" description="Helical" evidence="11">
    <location>
        <begin position="153"/>
        <end position="170"/>
    </location>
</feature>
<keyword evidence="4" id="KW-1003">Cell membrane</keyword>
<keyword evidence="10" id="KW-0739">Sodium transport</keyword>
<dbReference type="PANTHER" id="PTHR10110:SF86">
    <property type="entry name" value="SODIUM_HYDROGEN EXCHANGER 7"/>
    <property type="match status" value="1"/>
</dbReference>
<evidence type="ECO:0000256" key="4">
    <source>
        <dbReference type="ARBA" id="ARBA00022475"/>
    </source>
</evidence>
<feature type="transmembrane region" description="Helical" evidence="11">
    <location>
        <begin position="405"/>
        <end position="426"/>
    </location>
</feature>
<dbReference type="GO" id="GO:0051453">
    <property type="term" value="P:regulation of intracellular pH"/>
    <property type="evidence" value="ECO:0007669"/>
    <property type="project" value="TreeGrafter"/>
</dbReference>
<feature type="transmembrane region" description="Helical" evidence="11">
    <location>
        <begin position="337"/>
        <end position="360"/>
    </location>
</feature>
<feature type="transmembrane region" description="Helical" evidence="11">
    <location>
        <begin position="237"/>
        <end position="255"/>
    </location>
</feature>
<dbReference type="InterPro" id="IPR006153">
    <property type="entry name" value="Cation/H_exchanger_TM"/>
</dbReference>
<evidence type="ECO:0000256" key="11">
    <source>
        <dbReference type="SAM" id="Phobius"/>
    </source>
</evidence>
<keyword evidence="2" id="KW-0813">Transport</keyword>
<evidence type="ECO:0000313" key="13">
    <source>
        <dbReference type="EMBL" id="MBB4861600.1"/>
    </source>
</evidence>
<dbReference type="Pfam" id="PF00999">
    <property type="entry name" value="Na_H_Exchanger"/>
    <property type="match status" value="1"/>
</dbReference>
<evidence type="ECO:0000256" key="1">
    <source>
        <dbReference type="ARBA" id="ARBA00004651"/>
    </source>
</evidence>
<feature type="transmembrane region" description="Helical" evidence="11">
    <location>
        <begin position="84"/>
        <end position="106"/>
    </location>
</feature>
<feature type="transmembrane region" description="Helical" evidence="11">
    <location>
        <begin position="214"/>
        <end position="231"/>
    </location>
</feature>
<dbReference type="RefSeq" id="WP_184585856.1">
    <property type="nucleotide sequence ID" value="NZ_JACHLI010000001.1"/>
</dbReference>
<evidence type="ECO:0000256" key="10">
    <source>
        <dbReference type="ARBA" id="ARBA00023201"/>
    </source>
</evidence>
<protein>
    <submittedName>
        <fullName evidence="13">CPA1 family monovalent cation:H+ antiporter</fullName>
    </submittedName>
</protein>
<dbReference type="GO" id="GO:0015385">
    <property type="term" value="F:sodium:proton antiporter activity"/>
    <property type="evidence" value="ECO:0007669"/>
    <property type="project" value="InterPro"/>
</dbReference>
<dbReference type="GO" id="GO:0005886">
    <property type="term" value="C:plasma membrane"/>
    <property type="evidence" value="ECO:0007669"/>
    <property type="project" value="UniProtKB-SubCell"/>
</dbReference>
<keyword evidence="8" id="KW-0406">Ion transport</keyword>
<feature type="transmembrane region" description="Helical" evidence="11">
    <location>
        <begin position="26"/>
        <end position="49"/>
    </location>
</feature>
<gene>
    <name evidence="13" type="ORF">HNP46_000411</name>
</gene>
<feature type="domain" description="Cation/H+ exchanger transmembrane" evidence="12">
    <location>
        <begin position="14"/>
        <end position="251"/>
    </location>
</feature>
<dbReference type="EMBL" id="JACHLI010000001">
    <property type="protein sequence ID" value="MBB4861600.1"/>
    <property type="molecule type" value="Genomic_DNA"/>
</dbReference>
<evidence type="ECO:0000256" key="6">
    <source>
        <dbReference type="ARBA" id="ARBA00022989"/>
    </source>
</evidence>